<keyword evidence="1" id="KW-0479">Metal-binding</keyword>
<keyword evidence="1" id="KW-0862">Zinc</keyword>
<dbReference type="Pfam" id="PF04925">
    <property type="entry name" value="SHQ1"/>
    <property type="match status" value="1"/>
</dbReference>
<dbReference type="PROSITE" id="PS51083">
    <property type="entry name" value="ZF_HIT"/>
    <property type="match status" value="1"/>
</dbReference>
<dbReference type="InterPro" id="IPR007009">
    <property type="entry name" value="Shq1_C"/>
</dbReference>
<dbReference type="GO" id="GO:0008270">
    <property type="term" value="F:zinc ion binding"/>
    <property type="evidence" value="ECO:0007669"/>
    <property type="project" value="UniProtKB-UniRule"/>
</dbReference>
<keyword evidence="1" id="KW-0863">Zinc-finger</keyword>
<dbReference type="PANTHER" id="PTHR15555">
    <property type="entry name" value="ZINC FINGER HIT DOMAIN CONTAINING PROTEIN 2 PROTEIN FON -RELATED"/>
    <property type="match status" value="1"/>
</dbReference>
<dbReference type="AlphaFoldDB" id="A0AAV2DIG4"/>
<gene>
    <name evidence="3" type="ORF">LTRI10_LOCUS15588</name>
</gene>
<dbReference type="Pfam" id="PF04438">
    <property type="entry name" value="zf-HIT"/>
    <property type="match status" value="1"/>
</dbReference>
<evidence type="ECO:0000313" key="4">
    <source>
        <dbReference type="Proteomes" id="UP001497516"/>
    </source>
</evidence>
<protein>
    <recommendedName>
        <fullName evidence="2">HIT-type domain-containing protein</fullName>
    </recommendedName>
</protein>
<name>A0AAV2DIG4_9ROSI</name>
<evidence type="ECO:0000256" key="1">
    <source>
        <dbReference type="PROSITE-ProRule" id="PRU00453"/>
    </source>
</evidence>
<dbReference type="EMBL" id="OZ034816">
    <property type="protein sequence ID" value="CAL1373668.1"/>
    <property type="molecule type" value="Genomic_DNA"/>
</dbReference>
<dbReference type="Gene3D" id="3.30.60.190">
    <property type="match status" value="1"/>
</dbReference>
<feature type="domain" description="HIT-type" evidence="2">
    <location>
        <begin position="24"/>
        <end position="56"/>
    </location>
</feature>
<organism evidence="3 4">
    <name type="scientific">Linum trigynum</name>
    <dbReference type="NCBI Taxonomy" id="586398"/>
    <lineage>
        <taxon>Eukaryota</taxon>
        <taxon>Viridiplantae</taxon>
        <taxon>Streptophyta</taxon>
        <taxon>Embryophyta</taxon>
        <taxon>Tracheophyta</taxon>
        <taxon>Spermatophyta</taxon>
        <taxon>Magnoliopsida</taxon>
        <taxon>eudicotyledons</taxon>
        <taxon>Gunneridae</taxon>
        <taxon>Pentapetalae</taxon>
        <taxon>rosids</taxon>
        <taxon>fabids</taxon>
        <taxon>Malpighiales</taxon>
        <taxon>Linaceae</taxon>
        <taxon>Linum</taxon>
    </lineage>
</organism>
<dbReference type="SUPFAM" id="SSF144232">
    <property type="entry name" value="HIT/MYND zinc finger-like"/>
    <property type="match status" value="1"/>
</dbReference>
<sequence length="414" mass="46424">MEEPLIITSEEGASSLNPPCRTICHVCQKQFSQYTCPRCNSRYCSLQCYKSHSVRCTESFMRENVVEELKHLKPGDDSKRKMVDILKRFHCQEEEMESMDEDEDSFLSEQTIEKMVSGGQITLDDLSVEEKNRFERALASGELSKFFKPWDPWWLKPSARGISLSKQGTQLVQPIADTDHEPSSSLQDIVAQDESSIEIPPGPQAPLPPVAKLIAKEPSPLLAIHLVDIIYSYCFTLRVYNGDWNSDAIGSATILLSVSQVLGQASQPENMMEAMSYCLEQACSPEFRHIGGSRFGLSIIDDVIKLLSLGRGALICMLADLERLVRATEKELKADRRLNSSSEIRSKLKLAERKIYFIMCWANDQPDEAWSSLATVVRTEHTSVLDCCNGDINIVKKSVDKTGSGGKVLIEEME</sequence>
<dbReference type="InterPro" id="IPR007529">
    <property type="entry name" value="Znf_HIT"/>
</dbReference>
<dbReference type="CDD" id="cd23024">
    <property type="entry name" value="zf-HIT_ZNHIT2-3"/>
    <property type="match status" value="1"/>
</dbReference>
<keyword evidence="4" id="KW-1185">Reference proteome</keyword>
<dbReference type="InterPro" id="IPR039646">
    <property type="entry name" value="ZNHIT2"/>
</dbReference>
<dbReference type="PANTHER" id="PTHR15555:SF0">
    <property type="entry name" value="ZINC FINGER HIT DOMAIN-CONTAINING PROTEIN 2"/>
    <property type="match status" value="1"/>
</dbReference>
<evidence type="ECO:0000313" key="3">
    <source>
        <dbReference type="EMBL" id="CAL1373668.1"/>
    </source>
</evidence>
<accession>A0AAV2DIG4</accession>
<dbReference type="Proteomes" id="UP001497516">
    <property type="component" value="Chromosome 3"/>
</dbReference>
<reference evidence="3 4" key="1">
    <citation type="submission" date="2024-04" db="EMBL/GenBank/DDBJ databases">
        <authorList>
            <person name="Fracassetti M."/>
        </authorList>
    </citation>
    <scope>NUCLEOTIDE SEQUENCE [LARGE SCALE GENOMIC DNA]</scope>
</reference>
<proteinExistence type="predicted"/>
<evidence type="ECO:0000259" key="2">
    <source>
        <dbReference type="PROSITE" id="PS51083"/>
    </source>
</evidence>